<evidence type="ECO:0000256" key="3">
    <source>
        <dbReference type="ARBA" id="ARBA00023163"/>
    </source>
</evidence>
<dbReference type="PANTHER" id="PTHR30146">
    <property type="entry name" value="LACI-RELATED TRANSCRIPTIONAL REPRESSOR"/>
    <property type="match status" value="1"/>
</dbReference>
<dbReference type="PROSITE" id="PS00356">
    <property type="entry name" value="HTH_LACI_1"/>
    <property type="match status" value="1"/>
</dbReference>
<dbReference type="GO" id="GO:0000976">
    <property type="term" value="F:transcription cis-regulatory region binding"/>
    <property type="evidence" value="ECO:0007669"/>
    <property type="project" value="TreeGrafter"/>
</dbReference>
<dbReference type="Pfam" id="PF13377">
    <property type="entry name" value="Peripla_BP_3"/>
    <property type="match status" value="1"/>
</dbReference>
<reference evidence="5 6" key="1">
    <citation type="submission" date="2018-11" db="EMBL/GenBank/DDBJ databases">
        <title>Sequencing the genomes of 1000 actinobacteria strains.</title>
        <authorList>
            <person name="Klenk H.-P."/>
        </authorList>
    </citation>
    <scope>NUCLEOTIDE SEQUENCE [LARGE SCALE GENOMIC DNA]</scope>
    <source>
        <strain evidence="5 6">DSM 9580</strain>
    </source>
</reference>
<dbReference type="OrthoDB" id="37081at2"/>
<name>A0A3N2AQ97_9MICO</name>
<organism evidence="5 6">
    <name type="scientific">Agrococcus jenensis</name>
    <dbReference type="NCBI Taxonomy" id="46353"/>
    <lineage>
        <taxon>Bacteria</taxon>
        <taxon>Bacillati</taxon>
        <taxon>Actinomycetota</taxon>
        <taxon>Actinomycetes</taxon>
        <taxon>Micrococcales</taxon>
        <taxon>Microbacteriaceae</taxon>
        <taxon>Agrococcus</taxon>
    </lineage>
</organism>
<dbReference type="Gene3D" id="3.40.50.2300">
    <property type="match status" value="2"/>
</dbReference>
<dbReference type="EMBL" id="RKHJ01000001">
    <property type="protein sequence ID" value="ROR65200.1"/>
    <property type="molecule type" value="Genomic_DNA"/>
</dbReference>
<dbReference type="InterPro" id="IPR000843">
    <property type="entry name" value="HTH_LacI"/>
</dbReference>
<dbReference type="Proteomes" id="UP000275456">
    <property type="component" value="Unassembled WGS sequence"/>
</dbReference>
<dbReference type="PROSITE" id="PS50932">
    <property type="entry name" value="HTH_LACI_2"/>
    <property type="match status" value="1"/>
</dbReference>
<proteinExistence type="predicted"/>
<dbReference type="SUPFAM" id="SSF53822">
    <property type="entry name" value="Periplasmic binding protein-like I"/>
    <property type="match status" value="1"/>
</dbReference>
<evidence type="ECO:0000259" key="4">
    <source>
        <dbReference type="PROSITE" id="PS50932"/>
    </source>
</evidence>
<keyword evidence="1" id="KW-0805">Transcription regulation</keyword>
<gene>
    <name evidence="5" type="ORF">EDD26_0562</name>
</gene>
<dbReference type="SUPFAM" id="SSF47413">
    <property type="entry name" value="lambda repressor-like DNA-binding domains"/>
    <property type="match status" value="1"/>
</dbReference>
<dbReference type="PANTHER" id="PTHR30146:SF109">
    <property type="entry name" value="HTH-TYPE TRANSCRIPTIONAL REGULATOR GALS"/>
    <property type="match status" value="1"/>
</dbReference>
<dbReference type="AlphaFoldDB" id="A0A3N2AQ97"/>
<evidence type="ECO:0000313" key="5">
    <source>
        <dbReference type="EMBL" id="ROR65200.1"/>
    </source>
</evidence>
<evidence type="ECO:0000313" key="6">
    <source>
        <dbReference type="Proteomes" id="UP000275456"/>
    </source>
</evidence>
<keyword evidence="6" id="KW-1185">Reference proteome</keyword>
<dbReference type="InterPro" id="IPR028082">
    <property type="entry name" value="Peripla_BP_I"/>
</dbReference>
<feature type="domain" description="HTH lacI-type" evidence="4">
    <location>
        <begin position="13"/>
        <end position="67"/>
    </location>
</feature>
<dbReference type="InterPro" id="IPR046335">
    <property type="entry name" value="LacI/GalR-like_sensor"/>
</dbReference>
<dbReference type="RefSeq" id="WP_123696315.1">
    <property type="nucleotide sequence ID" value="NZ_RKHJ01000001.1"/>
</dbReference>
<dbReference type="SMART" id="SM00354">
    <property type="entry name" value="HTH_LACI"/>
    <property type="match status" value="1"/>
</dbReference>
<evidence type="ECO:0000256" key="2">
    <source>
        <dbReference type="ARBA" id="ARBA00023125"/>
    </source>
</evidence>
<dbReference type="InterPro" id="IPR010982">
    <property type="entry name" value="Lambda_DNA-bd_dom_sf"/>
</dbReference>
<dbReference type="Pfam" id="PF00356">
    <property type="entry name" value="LacI"/>
    <property type="match status" value="1"/>
</dbReference>
<dbReference type="GO" id="GO:0003700">
    <property type="term" value="F:DNA-binding transcription factor activity"/>
    <property type="evidence" value="ECO:0007669"/>
    <property type="project" value="TreeGrafter"/>
</dbReference>
<dbReference type="CDD" id="cd01392">
    <property type="entry name" value="HTH_LacI"/>
    <property type="match status" value="1"/>
</dbReference>
<keyword evidence="3" id="KW-0804">Transcription</keyword>
<protein>
    <submittedName>
        <fullName evidence="5">LacI family transcriptional regulator</fullName>
    </submittedName>
</protein>
<evidence type="ECO:0000256" key="1">
    <source>
        <dbReference type="ARBA" id="ARBA00023015"/>
    </source>
</evidence>
<keyword evidence="2" id="KW-0238">DNA-binding</keyword>
<accession>A0A3N2AQ97</accession>
<sequence>MPAADDRRAATAPSMADVAARVGVSIATVSNVLNHPERVRETTRRNVLAAIAEMGFVRNDSARSLAAGTSTAVGLVVADLGNSLFVEIARGAEHVMRQSGHDVVIVNSDVDVDRERHNLELMERTRVAGILFAPLDTPLARAGQLPTRAPTVFVNFESAGQPYSGVSVDERAGGALATQHLIQLGRKRLLFVGGPSFLAAVRDRRDGALAAAAAATGVTMSVIETRGLTVKHGRAIGDRILAAGAGEYDGIVAASDLLVIGLIQVLRGERGFTVPEDIAITGYDDNHLAAESDIPVTTVSQQAERMGEIAAELLLERMLDPDAAKRTAVVQPRLIPRRSTLGGAWRSD</sequence>
<dbReference type="CDD" id="cd06267">
    <property type="entry name" value="PBP1_LacI_sugar_binding-like"/>
    <property type="match status" value="1"/>
</dbReference>
<comment type="caution">
    <text evidence="5">The sequence shown here is derived from an EMBL/GenBank/DDBJ whole genome shotgun (WGS) entry which is preliminary data.</text>
</comment>
<dbReference type="Gene3D" id="1.10.260.40">
    <property type="entry name" value="lambda repressor-like DNA-binding domains"/>
    <property type="match status" value="1"/>
</dbReference>